<dbReference type="Gene3D" id="2.60.120.10">
    <property type="entry name" value="Jelly Rolls"/>
    <property type="match status" value="1"/>
</dbReference>
<reference evidence="5 6" key="1">
    <citation type="submission" date="2011-07" db="EMBL/GenBank/DDBJ databases">
        <title>The complete genome of chromosome of Emticicia oligotrophica DSM 17448.</title>
        <authorList>
            <consortium name="US DOE Joint Genome Institute (JGI-PGF)"/>
            <person name="Lucas S."/>
            <person name="Han J."/>
            <person name="Lapidus A."/>
            <person name="Bruce D."/>
            <person name="Goodwin L."/>
            <person name="Pitluck S."/>
            <person name="Peters L."/>
            <person name="Kyrpides N."/>
            <person name="Mavromatis K."/>
            <person name="Ivanova N."/>
            <person name="Ovchinnikova G."/>
            <person name="Teshima H."/>
            <person name="Detter J.C."/>
            <person name="Tapia R."/>
            <person name="Han C."/>
            <person name="Land M."/>
            <person name="Hauser L."/>
            <person name="Markowitz V."/>
            <person name="Cheng J.-F."/>
            <person name="Hugenholtz P."/>
            <person name="Woyke T."/>
            <person name="Wu D."/>
            <person name="Tindall B."/>
            <person name="Pomrenke H."/>
            <person name="Brambilla E."/>
            <person name="Klenk H.-P."/>
            <person name="Eisen J.A."/>
        </authorList>
    </citation>
    <scope>NUCLEOTIDE SEQUENCE [LARGE SCALE GENOMIC DNA]</scope>
    <source>
        <strain evidence="5 6">DSM 17448</strain>
    </source>
</reference>
<dbReference type="Proteomes" id="UP000002875">
    <property type="component" value="Chromosome"/>
</dbReference>
<organism evidence="5 6">
    <name type="scientific">Emticicia oligotrophica (strain DSM 17448 / CIP 109782 / MTCC 6937 / GPTSA100-15)</name>
    <dbReference type="NCBI Taxonomy" id="929562"/>
    <lineage>
        <taxon>Bacteria</taxon>
        <taxon>Pseudomonadati</taxon>
        <taxon>Bacteroidota</taxon>
        <taxon>Cytophagia</taxon>
        <taxon>Cytophagales</taxon>
        <taxon>Leadbetterellaceae</taxon>
        <taxon>Emticicia</taxon>
    </lineage>
</organism>
<dbReference type="EMBL" id="CP002961">
    <property type="protein sequence ID" value="AFK01970.1"/>
    <property type="molecule type" value="Genomic_DNA"/>
</dbReference>
<dbReference type="SUPFAM" id="SSF46689">
    <property type="entry name" value="Homeodomain-like"/>
    <property type="match status" value="2"/>
</dbReference>
<evidence type="ECO:0000259" key="4">
    <source>
        <dbReference type="PROSITE" id="PS01124"/>
    </source>
</evidence>
<evidence type="ECO:0000256" key="3">
    <source>
        <dbReference type="ARBA" id="ARBA00023163"/>
    </source>
</evidence>
<dbReference type="SMART" id="SM00342">
    <property type="entry name" value="HTH_ARAC"/>
    <property type="match status" value="1"/>
</dbReference>
<dbReference type="InterPro" id="IPR020449">
    <property type="entry name" value="Tscrpt_reg_AraC-type_HTH"/>
</dbReference>
<dbReference type="PANTHER" id="PTHR43280">
    <property type="entry name" value="ARAC-FAMILY TRANSCRIPTIONAL REGULATOR"/>
    <property type="match status" value="1"/>
</dbReference>
<accession>A0ABM5MXY4</accession>
<dbReference type="PRINTS" id="PR00032">
    <property type="entry name" value="HTHARAC"/>
</dbReference>
<evidence type="ECO:0000313" key="5">
    <source>
        <dbReference type="EMBL" id="AFK01970.1"/>
    </source>
</evidence>
<evidence type="ECO:0000256" key="2">
    <source>
        <dbReference type="ARBA" id="ARBA00023125"/>
    </source>
</evidence>
<sequence>MKSKKPFLEVIQPNQGLSLRVYHNIQTRTCSMKSWHFHPEIELVCVPHGKGQLYIGNRQYSYENGAVILLNSNIPHKSFDLGFESELYEEYVLQITPNQLEILFTHFPEFEKIKQLIKVSQEALVLPLTAHEKVFREKFQALLESHSLRQWLIFVEVLDELSRANYEVLGVTSGNINSQQAERVEKVFEFIEQHYTENISSQTIANLLHLTDTSFCRFFQKHTQKTFKQVLNEYRVTQACKLLSFTDKSIENIAYETGYNNQSFFNRVFKEVMHTTPMNYRKERQGLKS</sequence>
<dbReference type="PROSITE" id="PS01124">
    <property type="entry name" value="HTH_ARAC_FAMILY_2"/>
    <property type="match status" value="1"/>
</dbReference>
<dbReference type="InterPro" id="IPR014710">
    <property type="entry name" value="RmlC-like_jellyroll"/>
</dbReference>
<keyword evidence="6" id="KW-1185">Reference proteome</keyword>
<keyword evidence="3" id="KW-0804">Transcription</keyword>
<dbReference type="InterPro" id="IPR018060">
    <property type="entry name" value="HTH_AraC"/>
</dbReference>
<keyword evidence="2" id="KW-0238">DNA-binding</keyword>
<evidence type="ECO:0000313" key="6">
    <source>
        <dbReference type="Proteomes" id="UP000002875"/>
    </source>
</evidence>
<dbReference type="InterPro" id="IPR003313">
    <property type="entry name" value="AraC-bd"/>
</dbReference>
<evidence type="ECO:0000256" key="1">
    <source>
        <dbReference type="ARBA" id="ARBA00023015"/>
    </source>
</evidence>
<gene>
    <name evidence="5" type="ordered locus">Emtol_0819</name>
</gene>
<dbReference type="Gene3D" id="1.10.10.60">
    <property type="entry name" value="Homeodomain-like"/>
    <property type="match status" value="2"/>
</dbReference>
<name>A0ABM5MXY4_EMTOG</name>
<dbReference type="InterPro" id="IPR009057">
    <property type="entry name" value="Homeodomain-like_sf"/>
</dbReference>
<dbReference type="InterPro" id="IPR011051">
    <property type="entry name" value="RmlC_Cupin_sf"/>
</dbReference>
<dbReference type="SUPFAM" id="SSF51182">
    <property type="entry name" value="RmlC-like cupins"/>
    <property type="match status" value="1"/>
</dbReference>
<dbReference type="Pfam" id="PF02311">
    <property type="entry name" value="AraC_binding"/>
    <property type="match status" value="1"/>
</dbReference>
<keyword evidence="1" id="KW-0805">Transcription regulation</keyword>
<protein>
    <submittedName>
        <fullName evidence="5">Transcriptional regulator, AraC family</fullName>
    </submittedName>
</protein>
<dbReference type="Pfam" id="PF12833">
    <property type="entry name" value="HTH_18"/>
    <property type="match status" value="1"/>
</dbReference>
<proteinExistence type="predicted"/>
<dbReference type="RefSeq" id="WP_015027670.1">
    <property type="nucleotide sequence ID" value="NC_018748.1"/>
</dbReference>
<feature type="domain" description="HTH araC/xylS-type" evidence="4">
    <location>
        <begin position="185"/>
        <end position="283"/>
    </location>
</feature>
<dbReference type="PANTHER" id="PTHR43280:SF27">
    <property type="entry name" value="TRANSCRIPTIONAL REGULATOR MTLR"/>
    <property type="match status" value="1"/>
</dbReference>